<feature type="binding site" description="axial binding residue" evidence="6">
    <location>
        <position position="246"/>
    </location>
    <ligand>
        <name>heme c</name>
        <dbReference type="ChEBI" id="CHEBI:61717"/>
        <label>1</label>
    </ligand>
    <ligandPart>
        <name>Fe</name>
        <dbReference type="ChEBI" id="CHEBI:18248"/>
    </ligandPart>
</feature>
<dbReference type="RefSeq" id="WP_126381178.1">
    <property type="nucleotide sequence ID" value="NZ_AP017378.1"/>
</dbReference>
<dbReference type="Gene3D" id="3.90.10.10">
    <property type="entry name" value="Cytochrome C3"/>
    <property type="match status" value="4"/>
</dbReference>
<dbReference type="Proteomes" id="UP000269883">
    <property type="component" value="Chromosome"/>
</dbReference>
<dbReference type="InterPro" id="IPR020942">
    <property type="entry name" value="Cyt_c_III_dom"/>
</dbReference>
<protein>
    <submittedName>
        <fullName evidence="8">Class III cytochrome C family protein</fullName>
    </submittedName>
</protein>
<accession>A0A2Z6B3M9</accession>
<evidence type="ECO:0000313" key="8">
    <source>
        <dbReference type="EMBL" id="BBD10091.1"/>
    </source>
</evidence>
<evidence type="ECO:0000313" key="9">
    <source>
        <dbReference type="Proteomes" id="UP000269883"/>
    </source>
</evidence>
<evidence type="ECO:0000256" key="4">
    <source>
        <dbReference type="ARBA" id="ARBA00022982"/>
    </source>
</evidence>
<sequence length="539" mass="58508">MKKGRFLLRWGAIVALLVTFSLTGIEAMGVVKQPVASGEQRADIIMIDTLKTFGKLEEAPVAFLHDQHTDALKKQGKDCTACHETEKDRLSTKFKRLKDVDMGTVKETYHANCIGCHKEMKSQGQETGPTDVSCRSCHSREVKASSNWKAISMNKSLHYRHIASDAIPKGSEEANCASCHHKFDEQSKKLIPAPGEEGACSYCHKEEATKDVQDIRSASHTSCVSCHVDVAAQKADSGPVTCQGCHSADMQAKVKVVKDVPRLKRNQPDAVLLTVADAKTLATDSKGLMKPVAFDHKAHEAFNDNCQACHHDAIASCATECHTVAGDKKGGFVKLEQAMHKPDSQRSCIGCHNERKAAKDCAGCHALIPEGRTSDQSCSSCHAEDAKLDGTAQIKSMSKEDKAAMATAMIEARKPAGIFKISEIPEKVLISDLVDTYEPAEFPHRKIVETMYAKVAKSELASAFHTSKGTFCQGCHHNSPASENPPRCASCHGKNFDATSNARPGLKAAFHQQCIGCHTAMELEKPAATACADCHKERK</sequence>
<dbReference type="GO" id="GO:0020037">
    <property type="term" value="F:heme binding"/>
    <property type="evidence" value="ECO:0007669"/>
    <property type="project" value="InterPro"/>
</dbReference>
<dbReference type="PANTHER" id="PTHR39425">
    <property type="entry name" value="LIPOPROTEIN CYTOCHROME C"/>
    <property type="match status" value="1"/>
</dbReference>
<dbReference type="CDD" id="cd08168">
    <property type="entry name" value="Cytochrom_C3"/>
    <property type="match status" value="5"/>
</dbReference>
<evidence type="ECO:0000256" key="3">
    <source>
        <dbReference type="ARBA" id="ARBA00022723"/>
    </source>
</evidence>
<dbReference type="KEGG" id="dfl:DFE_3365"/>
<dbReference type="InterPro" id="IPR002322">
    <property type="entry name" value="Cyt_c_III"/>
</dbReference>
<evidence type="ECO:0000256" key="2">
    <source>
        <dbReference type="ARBA" id="ARBA00022617"/>
    </source>
</evidence>
<feature type="binding site" description="axial binding residue" evidence="6">
    <location>
        <position position="180"/>
    </location>
    <ligand>
        <name>heme c</name>
        <dbReference type="ChEBI" id="CHEBI:61717"/>
        <label>1</label>
    </ligand>
    <ligandPart>
        <name>Fe</name>
        <dbReference type="ChEBI" id="CHEBI:18248"/>
    </ligandPart>
</feature>
<evidence type="ECO:0000256" key="6">
    <source>
        <dbReference type="PIRSR" id="PIRSR602322-1"/>
    </source>
</evidence>
<gene>
    <name evidence="8" type="ORF">DFE_3365</name>
</gene>
<feature type="binding site" description="axial binding residue" evidence="6">
    <location>
        <position position="242"/>
    </location>
    <ligand>
        <name>heme c</name>
        <dbReference type="ChEBI" id="CHEBI:61717"/>
        <label>1</label>
    </ligand>
    <ligandPart>
        <name>Fe</name>
        <dbReference type="ChEBI" id="CHEBI:18248"/>
    </ligandPart>
</feature>
<keyword evidence="4" id="KW-0249">Electron transport</keyword>
<dbReference type="EMBL" id="AP017378">
    <property type="protein sequence ID" value="BBD10091.1"/>
    <property type="molecule type" value="Genomic_DNA"/>
</dbReference>
<name>A0A2Z6B3M9_9BACT</name>
<feature type="domain" description="Class III cytochrome C" evidence="7">
    <location>
        <begin position="285"/>
        <end position="365"/>
    </location>
</feature>
<dbReference type="NCBIfam" id="NF045713">
    <property type="entry name" value="CxxCH_16_HmcA"/>
    <property type="match status" value="1"/>
</dbReference>
<dbReference type="GO" id="GO:0009055">
    <property type="term" value="F:electron transfer activity"/>
    <property type="evidence" value="ECO:0007669"/>
    <property type="project" value="InterPro"/>
</dbReference>
<comment type="cofactor">
    <cofactor evidence="6">
        <name>heme c</name>
        <dbReference type="ChEBI" id="CHEBI:61717"/>
    </cofactor>
    <text evidence="6">Binds 4 heme c groups covalently per monomer.</text>
</comment>
<dbReference type="OrthoDB" id="5427780at2"/>
<dbReference type="SUPFAM" id="SSF48695">
    <property type="entry name" value="Multiheme cytochromes"/>
    <property type="match status" value="1"/>
</dbReference>
<feature type="binding site" description="axial binding residue" evidence="6">
    <location>
        <position position="245"/>
    </location>
    <ligand>
        <name>heme c</name>
        <dbReference type="ChEBI" id="CHEBI:61717"/>
        <label>1</label>
    </ligand>
    <ligandPart>
        <name>Fe</name>
        <dbReference type="ChEBI" id="CHEBI:18248"/>
    </ligandPart>
</feature>
<keyword evidence="9" id="KW-1185">Reference proteome</keyword>
<dbReference type="GO" id="GO:0046872">
    <property type="term" value="F:metal ion binding"/>
    <property type="evidence" value="ECO:0007669"/>
    <property type="project" value="UniProtKB-KW"/>
</dbReference>
<feature type="domain" description="Class III cytochrome C" evidence="7">
    <location>
        <begin position="453"/>
        <end position="535"/>
    </location>
</feature>
<evidence type="ECO:0000256" key="1">
    <source>
        <dbReference type="ARBA" id="ARBA00022448"/>
    </source>
</evidence>
<feature type="domain" description="Class III cytochrome C" evidence="7">
    <location>
        <begin position="56"/>
        <end position="138"/>
    </location>
</feature>
<feature type="binding site" description="axial binding residue" evidence="6">
    <location>
        <position position="179"/>
    </location>
    <ligand>
        <name>heme c</name>
        <dbReference type="ChEBI" id="CHEBI:61717"/>
        <label>1</label>
    </ligand>
    <ligandPart>
        <name>Fe</name>
        <dbReference type="ChEBI" id="CHEBI:18248"/>
    </ligandPart>
</feature>
<dbReference type="InterPro" id="IPR054813">
    <property type="entry name" value="HmcA"/>
</dbReference>
<feature type="binding site" description="axial binding residue" evidence="6">
    <location>
        <position position="223"/>
    </location>
    <ligand>
        <name>heme c</name>
        <dbReference type="ChEBI" id="CHEBI:61717"/>
        <label>1</label>
    </ligand>
    <ligandPart>
        <name>Fe</name>
        <dbReference type="ChEBI" id="CHEBI:18248"/>
    </ligandPart>
</feature>
<dbReference type="PRINTS" id="PR00609">
    <property type="entry name" value="CYTOCHROMEC3"/>
</dbReference>
<keyword evidence="5 6" id="KW-0408">Iron</keyword>
<dbReference type="InterPro" id="IPR036280">
    <property type="entry name" value="Multihaem_cyt_sf"/>
</dbReference>
<evidence type="ECO:0000256" key="5">
    <source>
        <dbReference type="ARBA" id="ARBA00023004"/>
    </source>
</evidence>
<feature type="domain" description="Class III cytochrome C" evidence="7">
    <location>
        <begin position="167"/>
        <end position="246"/>
    </location>
</feature>
<feature type="binding site" description="axial binding residue" evidence="6">
    <location>
        <position position="176"/>
    </location>
    <ligand>
        <name>heme c</name>
        <dbReference type="ChEBI" id="CHEBI:61717"/>
        <label>1</label>
    </ligand>
    <ligandPart>
        <name>Fe</name>
        <dbReference type="ChEBI" id="CHEBI:18248"/>
    </ligandPart>
</feature>
<dbReference type="PANTHER" id="PTHR39425:SF1">
    <property type="entry name" value="CYTOCHROME C7-LIKE DOMAIN-CONTAINING PROTEIN"/>
    <property type="match status" value="1"/>
</dbReference>
<feature type="binding site" description="axial binding residue" evidence="6">
    <location>
        <position position="226"/>
    </location>
    <ligand>
        <name>heme c</name>
        <dbReference type="ChEBI" id="CHEBI:61717"/>
        <label>1</label>
    </ligand>
    <ligandPart>
        <name>Fe</name>
        <dbReference type="ChEBI" id="CHEBI:18248"/>
    </ligandPart>
</feature>
<organism evidence="8 9">
    <name type="scientific">Desulfovibrio ferrophilus</name>
    <dbReference type="NCBI Taxonomy" id="241368"/>
    <lineage>
        <taxon>Bacteria</taxon>
        <taxon>Pseudomonadati</taxon>
        <taxon>Thermodesulfobacteriota</taxon>
        <taxon>Desulfovibrionia</taxon>
        <taxon>Desulfovibrionales</taxon>
        <taxon>Desulfovibrionaceae</taxon>
        <taxon>Desulfovibrio</taxon>
    </lineage>
</organism>
<dbReference type="Pfam" id="PF02085">
    <property type="entry name" value="Cytochrom_CIII"/>
    <property type="match status" value="4"/>
</dbReference>
<proteinExistence type="predicted"/>
<keyword evidence="3 6" id="KW-0479">Metal-binding</keyword>
<keyword evidence="1" id="KW-0813">Transport</keyword>
<keyword evidence="2 6" id="KW-0349">Heme</keyword>
<evidence type="ECO:0000259" key="7">
    <source>
        <dbReference type="Pfam" id="PF02085"/>
    </source>
</evidence>
<feature type="binding site" description="axial binding residue" evidence="6">
    <location>
        <position position="181"/>
    </location>
    <ligand>
        <name>heme c</name>
        <dbReference type="ChEBI" id="CHEBI:61717"/>
        <label>1</label>
    </ligand>
    <ligandPart>
        <name>Fe</name>
        <dbReference type="ChEBI" id="CHEBI:18248"/>
    </ligandPart>
</feature>
<dbReference type="AlphaFoldDB" id="A0A2Z6B3M9"/>
<reference evidence="8 9" key="1">
    <citation type="journal article" date="2018" name="Sci. Adv.">
        <title>Multi-heme cytochromes provide a pathway for survival in energy-limited environments.</title>
        <authorList>
            <person name="Deng X."/>
            <person name="Dohmae N."/>
            <person name="Nealson K.H."/>
            <person name="Hashimoto K."/>
            <person name="Okamoto A."/>
        </authorList>
    </citation>
    <scope>NUCLEOTIDE SEQUENCE [LARGE SCALE GENOMIC DNA]</scope>
    <source>
        <strain evidence="8 9">IS5</strain>
    </source>
</reference>
<feature type="binding site" description="axial binding residue" evidence="6">
    <location>
        <position position="227"/>
    </location>
    <ligand>
        <name>heme c</name>
        <dbReference type="ChEBI" id="CHEBI:61717"/>
        <label>1</label>
    </ligand>
    <ligandPart>
        <name>Fe</name>
        <dbReference type="ChEBI" id="CHEBI:18248"/>
    </ligandPart>
</feature>